<dbReference type="AlphaFoldDB" id="A0A8I1GF73"/>
<evidence type="ECO:0000313" key="5">
    <source>
        <dbReference type="Proteomes" id="UP000623250"/>
    </source>
</evidence>
<feature type="transmembrane region" description="Helical" evidence="3">
    <location>
        <begin position="157"/>
        <end position="178"/>
    </location>
</feature>
<evidence type="ECO:0000256" key="3">
    <source>
        <dbReference type="SAM" id="Phobius"/>
    </source>
</evidence>
<feature type="transmembrane region" description="Helical" evidence="3">
    <location>
        <begin position="115"/>
        <end position="137"/>
    </location>
</feature>
<feature type="region of interest" description="Disordered" evidence="2">
    <location>
        <begin position="791"/>
        <end position="865"/>
    </location>
</feature>
<organism evidence="4 5">
    <name type="scientific">Rhodomicrobium udaipurense</name>
    <dbReference type="NCBI Taxonomy" id="1202716"/>
    <lineage>
        <taxon>Bacteria</taxon>
        <taxon>Pseudomonadati</taxon>
        <taxon>Pseudomonadota</taxon>
        <taxon>Alphaproteobacteria</taxon>
        <taxon>Hyphomicrobiales</taxon>
        <taxon>Hyphomicrobiaceae</taxon>
        <taxon>Rhodomicrobium</taxon>
    </lineage>
</organism>
<evidence type="ECO:0000256" key="1">
    <source>
        <dbReference type="SAM" id="Coils"/>
    </source>
</evidence>
<feature type="compositionally biased region" description="Low complexity" evidence="2">
    <location>
        <begin position="805"/>
        <end position="817"/>
    </location>
</feature>
<keyword evidence="3" id="KW-0472">Membrane</keyword>
<accession>A0A8I1GF73</accession>
<evidence type="ECO:0000313" key="4">
    <source>
        <dbReference type="EMBL" id="MBJ7542731.1"/>
    </source>
</evidence>
<dbReference type="RefSeq" id="WP_037233358.1">
    <property type="nucleotide sequence ID" value="NZ_JAEMUK010000008.1"/>
</dbReference>
<feature type="region of interest" description="Disordered" evidence="2">
    <location>
        <begin position="1"/>
        <end position="92"/>
    </location>
</feature>
<sequence length="1033" mass="112650">MSQKQAISQTPIDLKPEDEAKEKVSGGNAPEKNPAARGQDARPPANRDGQQPGPRGGQPRRMPPDSEDNTVHISSNAPARSGGAKRVAARPANDDMPSIGGLIYALQQRPSRSPFLIALVASGVWFALGMLVSWAVFQKSFDGAETTADMIANPAVFGVVATVVIPIALFWFLAILVWRAQELRLMSSAMTEVAVRLAEPDRMAEQSVASLGQTVRRQVAAMNDAISRALGRAGELEALVHNEVAALERSYTENENRIRNLINELASEREALANNSERVSEALRGIGTQVTREITAASEKATQSLGHASNTMSEAFATRGQKITAAVTAAGVAIDEKLAERGARITDQLTKHGAQAAEALRVSSLEVTRAIQETSDRTAAAISAKGNSLVTSVIGMSERVGREIPVLLEKLGTEQTRLSGIIDGATRNLAALETALAEKTQSLDATLTDKTSVLQTVLSEHSRSIDTTLAERIQGLETILSRRTHNFEVNLSERAKQLDQALAARTQALETSVGKHSTNIRETLDKHSGSMEHMLARQASSIERAVTSSSVNIQRAVEELAVRSNSGSEALTNQARVLKEVSANLVSQLGGLTKRFEDQGNALATASRTFEMSNAKVDTMMEHRQVAFTKLMETLSTRATELDRMMNSYSNMLEQSLSQAELRARKVTELLAKDSAEKSQVAIREIERLRVDAQEHTQKAVSELQANFTSLSDQVSSQLTALSSKFSDTTRVVRDNTRRATVDLETAQNELQRHAKGLPETAKQSAGAMRRALQDQLSALDALSDLANRHAYSSAVSTPDRREPVQQQQLPPQQQDPSFGAQRQGYDFGQPPSEKALWPEQPPARQALPDPVPVPPQPQPQPVQTVYQEPPAAERRGNWSLGDLLARASEDDGSFFDKDEQAGLPGSFAPRPAAAPQAGDFGTDFTMGDIAACIDERRVMEVWQRLKRGEVEILKQRGFYSRQSQGVVDRVLRRYETDKTFRSIVERYLGDFEKMLQDLSRSDPRGGSVQSRLASEEGRIYFVLSHISGRLGG</sequence>
<keyword evidence="3" id="KW-0812">Transmembrane</keyword>
<keyword evidence="3" id="KW-1133">Transmembrane helix</keyword>
<comment type="caution">
    <text evidence="4">The sequence shown here is derived from an EMBL/GenBank/DDBJ whole genome shotgun (WGS) entry which is preliminary data.</text>
</comment>
<dbReference type="SUPFAM" id="SSF58113">
    <property type="entry name" value="Apolipoprotein A-I"/>
    <property type="match status" value="1"/>
</dbReference>
<keyword evidence="5" id="KW-1185">Reference proteome</keyword>
<feature type="compositionally biased region" description="Polar residues" evidence="2">
    <location>
        <begin position="1"/>
        <end position="11"/>
    </location>
</feature>
<dbReference type="EMBL" id="JAEMUK010000008">
    <property type="protein sequence ID" value="MBJ7542731.1"/>
    <property type="molecule type" value="Genomic_DNA"/>
</dbReference>
<feature type="compositionally biased region" description="Pro residues" evidence="2">
    <location>
        <begin position="850"/>
        <end position="861"/>
    </location>
</feature>
<dbReference type="Proteomes" id="UP000623250">
    <property type="component" value="Unassembled WGS sequence"/>
</dbReference>
<feature type="compositionally biased region" description="Low complexity" evidence="2">
    <location>
        <begin position="49"/>
        <end position="60"/>
    </location>
</feature>
<proteinExistence type="predicted"/>
<name>A0A8I1GF73_9HYPH</name>
<protein>
    <submittedName>
        <fullName evidence="4">Uncharacterized protein</fullName>
    </submittedName>
</protein>
<feature type="coiled-coil region" evidence="1">
    <location>
        <begin position="244"/>
        <end position="282"/>
    </location>
</feature>
<evidence type="ECO:0000256" key="2">
    <source>
        <dbReference type="SAM" id="MobiDB-lite"/>
    </source>
</evidence>
<feature type="compositionally biased region" description="Basic and acidic residues" evidence="2">
    <location>
        <begin position="14"/>
        <end position="24"/>
    </location>
</feature>
<gene>
    <name evidence="4" type="ORF">JDN41_04075</name>
</gene>
<keyword evidence="1" id="KW-0175">Coiled coil</keyword>
<dbReference type="Gene3D" id="1.20.120.20">
    <property type="entry name" value="Apolipoprotein"/>
    <property type="match status" value="1"/>
</dbReference>
<reference evidence="4 5" key="1">
    <citation type="submission" date="2020-12" db="EMBL/GenBank/DDBJ databases">
        <title>Revised draft genomes of Rhodomicrobium vannielii ATCC 17100 and Rhodomicrobium udaipurense JA643.</title>
        <authorList>
            <person name="Conners E.M."/>
            <person name="Davenport E.J."/>
            <person name="Bose A."/>
        </authorList>
    </citation>
    <scope>NUCLEOTIDE SEQUENCE [LARGE SCALE GENOMIC DNA]</scope>
    <source>
        <strain evidence="4 5">JA643</strain>
    </source>
</reference>